<sequence>MARVLVLGGYGAVGRHAVAELAGRHEVVVAGRDLARASAAPGATGVRVDLRDADDVRRVVDGADVVLMCAETANAAVARAAAEAGAHYLDVSASAEVLASIEEPAGTTALLSVGLAPGVTNLLARWCVEATGAREVEIGVLLGGGERHGAAAVEWTAAGVAGMGGAWRARFPEPFGARRVRGFPFSDQVTLPTTLPVDRVRTGLCLDSRLATALLPAVRWLGPLASSAHLGGDGFAVVASAGGMSCSFSGNGQSRATGVIAAALVELLPTMPAGRWHVEQVVEPEAFLGALEGYRVAGPSYDVR</sequence>
<proteinExistence type="predicted"/>
<organism evidence="2 3">
    <name type="scientific">Actinosynnema pretiosum subsp. pretiosum</name>
    <dbReference type="NCBI Taxonomy" id="103721"/>
    <lineage>
        <taxon>Bacteria</taxon>
        <taxon>Bacillati</taxon>
        <taxon>Actinomycetota</taxon>
        <taxon>Actinomycetes</taxon>
        <taxon>Pseudonocardiales</taxon>
        <taxon>Pseudonocardiaceae</taxon>
        <taxon>Actinosynnema</taxon>
    </lineage>
</organism>
<evidence type="ECO:0000313" key="2">
    <source>
        <dbReference type="EMBL" id="QUF06406.1"/>
    </source>
</evidence>
<dbReference type="InterPro" id="IPR036291">
    <property type="entry name" value="NAD(P)-bd_dom_sf"/>
</dbReference>
<dbReference type="EMBL" id="CP073249">
    <property type="protein sequence ID" value="QUF06406.1"/>
    <property type="molecule type" value="Genomic_DNA"/>
</dbReference>
<dbReference type="SUPFAM" id="SSF51735">
    <property type="entry name" value="NAD(P)-binding Rossmann-fold domains"/>
    <property type="match status" value="1"/>
</dbReference>
<gene>
    <name evidence="2" type="ORF">KCV87_10300</name>
</gene>
<protein>
    <submittedName>
        <fullName evidence="2">Saccharopine dehydrogenase NADP-binding domain-containing protein</fullName>
    </submittedName>
</protein>
<feature type="domain" description="Saccharopine dehydrogenase NADP binding" evidence="1">
    <location>
        <begin position="4"/>
        <end position="94"/>
    </location>
</feature>
<dbReference type="AlphaFoldDB" id="A0AA45R5X0"/>
<dbReference type="PANTHER" id="PTHR43796:SF2">
    <property type="entry name" value="CARBOXYNORSPERMIDINE SYNTHASE"/>
    <property type="match status" value="1"/>
</dbReference>
<reference evidence="2" key="1">
    <citation type="submission" date="2021-04" db="EMBL/GenBank/DDBJ databases">
        <title>Genomic sequence of Actinosynnema pretiosum subsp. pretiosum ATCC 31280 (C-14919).</title>
        <authorList>
            <person name="Bai L."/>
            <person name="Wang X."/>
            <person name="Xiao Y."/>
        </authorList>
    </citation>
    <scope>NUCLEOTIDE SEQUENCE</scope>
    <source>
        <strain evidence="2">ATCC 31280</strain>
    </source>
</reference>
<dbReference type="Pfam" id="PF03435">
    <property type="entry name" value="Sacchrp_dh_NADP"/>
    <property type="match status" value="1"/>
</dbReference>
<dbReference type="PANTHER" id="PTHR43796">
    <property type="entry name" value="CARBOXYNORSPERMIDINE SYNTHASE"/>
    <property type="match status" value="1"/>
</dbReference>
<dbReference type="Gene3D" id="3.40.50.720">
    <property type="entry name" value="NAD(P)-binding Rossmann-like Domain"/>
    <property type="match status" value="1"/>
</dbReference>
<evidence type="ECO:0000313" key="3">
    <source>
        <dbReference type="Proteomes" id="UP000677152"/>
    </source>
</evidence>
<dbReference type="InterPro" id="IPR005097">
    <property type="entry name" value="Sacchrp_dh_NADP-bd"/>
</dbReference>
<dbReference type="Proteomes" id="UP000677152">
    <property type="component" value="Chromosome"/>
</dbReference>
<evidence type="ECO:0000259" key="1">
    <source>
        <dbReference type="Pfam" id="PF03435"/>
    </source>
</evidence>
<name>A0AA45R5X0_9PSEU</name>
<accession>A0AA45R5X0</accession>